<keyword evidence="1" id="KW-0812">Transmembrane</keyword>
<evidence type="ECO:0000256" key="1">
    <source>
        <dbReference type="SAM" id="Phobius"/>
    </source>
</evidence>
<sequence>MHWTRRELKDKAKNVLRTSYWKAFLVSLVLAVVSGGVSSCSFNSGGSTSMSLPGLSGGTGDVSDGAGLAIILIFVFLAVVIGLVALAFNIFIVAPLTVSVQQYFKQAAQDDVNMNYLVYSFTKGNYLAIVKGMFWSGLLNFLWFLLLFIPGIVKSYAYSMTPYILADNPGIGMKRAVDLSNQMTRGQKWKMFVLDLSFIGWFILGTIAIGIGVLFVLPYYYSTKAELYLVLRGQALHDGISSSAELNLPYV</sequence>
<feature type="transmembrane region" description="Helical" evidence="1">
    <location>
        <begin position="198"/>
        <end position="221"/>
    </location>
</feature>
<dbReference type="Pfam" id="PF06161">
    <property type="entry name" value="DUF975"/>
    <property type="match status" value="1"/>
</dbReference>
<keyword evidence="1" id="KW-0472">Membrane</keyword>
<proteinExistence type="predicted"/>
<gene>
    <name evidence="2" type="ORF">GC102_19685</name>
</gene>
<feature type="transmembrane region" description="Helical" evidence="1">
    <location>
        <begin position="66"/>
        <end position="96"/>
    </location>
</feature>
<keyword evidence="1" id="KW-1133">Transmembrane helix</keyword>
<feature type="transmembrane region" description="Helical" evidence="1">
    <location>
        <begin position="133"/>
        <end position="153"/>
    </location>
</feature>
<reference evidence="2 3" key="1">
    <citation type="submission" date="2019-10" db="EMBL/GenBank/DDBJ databases">
        <title>Description of Paenibacillus choica sp. nov.</title>
        <authorList>
            <person name="Carlier A."/>
            <person name="Qi S."/>
        </authorList>
    </citation>
    <scope>NUCLEOTIDE SEQUENCE [LARGE SCALE GENOMIC DNA]</scope>
    <source>
        <strain evidence="2 3">LMG 31460</strain>
    </source>
</reference>
<protein>
    <submittedName>
        <fullName evidence="2">DUF975 family protein</fullName>
    </submittedName>
</protein>
<keyword evidence="3" id="KW-1185">Reference proteome</keyword>
<evidence type="ECO:0000313" key="2">
    <source>
        <dbReference type="EMBL" id="NOU87971.1"/>
    </source>
</evidence>
<dbReference type="InterPro" id="IPR010380">
    <property type="entry name" value="DUF975"/>
</dbReference>
<dbReference type="EMBL" id="WHOC01000095">
    <property type="protein sequence ID" value="NOU87971.1"/>
    <property type="molecule type" value="Genomic_DNA"/>
</dbReference>
<dbReference type="RefSeq" id="WP_171691088.1">
    <property type="nucleotide sequence ID" value="NZ_WHOC01000095.1"/>
</dbReference>
<name>A0ABX1Z3Z3_9BACL</name>
<organism evidence="2 3">
    <name type="scientific">Paenibacillus germinis</name>
    <dbReference type="NCBI Taxonomy" id="2654979"/>
    <lineage>
        <taxon>Bacteria</taxon>
        <taxon>Bacillati</taxon>
        <taxon>Bacillota</taxon>
        <taxon>Bacilli</taxon>
        <taxon>Bacillales</taxon>
        <taxon>Paenibacillaceae</taxon>
        <taxon>Paenibacillus</taxon>
    </lineage>
</organism>
<dbReference type="Proteomes" id="UP000658690">
    <property type="component" value="Unassembled WGS sequence"/>
</dbReference>
<dbReference type="PANTHER" id="PTHR40076:SF1">
    <property type="entry name" value="MEMBRANE PROTEIN"/>
    <property type="match status" value="1"/>
</dbReference>
<dbReference type="PANTHER" id="PTHR40076">
    <property type="entry name" value="MEMBRANE PROTEIN-RELATED"/>
    <property type="match status" value="1"/>
</dbReference>
<accession>A0ABX1Z3Z3</accession>
<comment type="caution">
    <text evidence="2">The sequence shown here is derived from an EMBL/GenBank/DDBJ whole genome shotgun (WGS) entry which is preliminary data.</text>
</comment>
<evidence type="ECO:0000313" key="3">
    <source>
        <dbReference type="Proteomes" id="UP000658690"/>
    </source>
</evidence>